<comment type="caution">
    <text evidence="2">The sequence shown here is derived from an EMBL/GenBank/DDBJ whole genome shotgun (WGS) entry which is preliminary data.</text>
</comment>
<evidence type="ECO:0000313" key="2">
    <source>
        <dbReference type="EMBL" id="CAF4465101.1"/>
    </source>
</evidence>
<organism evidence="2 3">
    <name type="scientific">Rotaria socialis</name>
    <dbReference type="NCBI Taxonomy" id="392032"/>
    <lineage>
        <taxon>Eukaryota</taxon>
        <taxon>Metazoa</taxon>
        <taxon>Spiralia</taxon>
        <taxon>Gnathifera</taxon>
        <taxon>Rotifera</taxon>
        <taxon>Eurotatoria</taxon>
        <taxon>Bdelloidea</taxon>
        <taxon>Philodinida</taxon>
        <taxon>Philodinidae</taxon>
        <taxon>Rotaria</taxon>
    </lineage>
</organism>
<keyword evidence="3" id="KW-1185">Reference proteome</keyword>
<reference evidence="2" key="1">
    <citation type="submission" date="2021-02" db="EMBL/GenBank/DDBJ databases">
        <authorList>
            <person name="Nowell W R."/>
        </authorList>
    </citation>
    <scope>NUCLEOTIDE SEQUENCE</scope>
</reference>
<accession>A0A820T6G5</accession>
<gene>
    <name evidence="2" type="ORF">UJA718_LOCUS23794</name>
</gene>
<dbReference type="GO" id="GO:0016020">
    <property type="term" value="C:membrane"/>
    <property type="evidence" value="ECO:0007669"/>
    <property type="project" value="InterPro"/>
</dbReference>
<name>A0A820T6G5_9BILA</name>
<keyword evidence="1" id="KW-1133">Transmembrane helix</keyword>
<evidence type="ECO:0008006" key="4">
    <source>
        <dbReference type="Google" id="ProtNLM"/>
    </source>
</evidence>
<keyword evidence="1" id="KW-0812">Transmembrane</keyword>
<dbReference type="SUPFAM" id="SSF90112">
    <property type="entry name" value="Neurotransmitter-gated ion-channel transmembrane pore"/>
    <property type="match status" value="1"/>
</dbReference>
<sequence>RRKTNDTQLKLSVINMTASIDDSNEEVINTTLQQNSVTYNLEQILLKMQTQFDPTKIDDENLKVSILHEILECQRLLLTIHARKQNIHTQALHDIYEEWKILAIIVDRICFIFYLISMIAASIIFFVREPILTRNG</sequence>
<feature type="transmembrane region" description="Helical" evidence="1">
    <location>
        <begin position="109"/>
        <end position="127"/>
    </location>
</feature>
<feature type="non-terminal residue" evidence="2">
    <location>
        <position position="1"/>
    </location>
</feature>
<evidence type="ECO:0000256" key="1">
    <source>
        <dbReference type="SAM" id="Phobius"/>
    </source>
</evidence>
<dbReference type="AlphaFoldDB" id="A0A820T6G5"/>
<dbReference type="InterPro" id="IPR036719">
    <property type="entry name" value="Neuro-gated_channel_TM_sf"/>
</dbReference>
<dbReference type="Proteomes" id="UP000663873">
    <property type="component" value="Unassembled WGS sequence"/>
</dbReference>
<keyword evidence="1" id="KW-0472">Membrane</keyword>
<proteinExistence type="predicted"/>
<protein>
    <recommendedName>
        <fullName evidence="4">Neurotransmitter-gated ion-channel transmembrane domain-containing protein</fullName>
    </recommendedName>
</protein>
<dbReference type="EMBL" id="CAJOBP010005276">
    <property type="protein sequence ID" value="CAF4465101.1"/>
    <property type="molecule type" value="Genomic_DNA"/>
</dbReference>
<dbReference type="GO" id="GO:0006811">
    <property type="term" value="P:monoatomic ion transport"/>
    <property type="evidence" value="ECO:0007669"/>
    <property type="project" value="InterPro"/>
</dbReference>
<evidence type="ECO:0000313" key="3">
    <source>
        <dbReference type="Proteomes" id="UP000663873"/>
    </source>
</evidence>